<accession>A0A8H3G943</accession>
<dbReference type="Pfam" id="PF12047">
    <property type="entry name" value="DNMT1-RFD"/>
    <property type="match status" value="1"/>
</dbReference>
<comment type="subcellular location">
    <subcellularLocation>
        <location evidence="1">Nucleus</location>
    </subcellularLocation>
</comment>
<feature type="compositionally biased region" description="Basic and acidic residues" evidence="3">
    <location>
        <begin position="232"/>
        <end position="252"/>
    </location>
</feature>
<feature type="domain" description="RFTS" evidence="4">
    <location>
        <begin position="63"/>
        <end position="149"/>
    </location>
</feature>
<dbReference type="AlphaFoldDB" id="A0A8H3G943"/>
<comment type="caution">
    <text evidence="5">The sequence shown here is derived from an EMBL/GenBank/DDBJ whole genome shotgun (WGS) entry which is preliminary data.</text>
</comment>
<keyword evidence="6" id="KW-1185">Reference proteome</keyword>
<dbReference type="Proteomes" id="UP000664521">
    <property type="component" value="Unassembled WGS sequence"/>
</dbReference>
<sequence>MAILEEDILEAKDPKIKNSDKWPSYTLKKTKVLSQATGEPVSLFAANINHPVQVLGILDSINPVYKKNIKNNNHRSKLIQLTQITSYAFAEYEDGTYGFWAAGKAGWFELKSPVAIYKPVFETMQEAASMFYMLADKFRRAHRTNPKLSAKGLERYTNAIFRDYYLHGTNPLGRVDLDSVREGFHQHCEYIITCMLEGQEGLDWEKSSIFNYFKHKFPETVAEITSRMGRNKVHDKPNAGYESQRRSSKPDRASSNGNVRGRPPMRKAASRHASNAGANQALTKIDEPLSSTSNASADDGPETPSHNSSPENGSHKRKSILQPKGSKYSKKAMARRGNFPVADHSVSDDSSIEEVENVASPLATIAARTTATLPNRTAAQAAKHSSAFDDYASHHTYLPRITEKKILVSYPLPSTIPQGPGDIWTCTFGRCHKRVHAASTEQGRVEMQEHFKNHTISAEEKIQLAMTESRPYLPVNNLVAHLQAHYDNGPTEAAQGGADPGALFPEPIKRSRFFN</sequence>
<feature type="compositionally biased region" description="Polar residues" evidence="3">
    <location>
        <begin position="272"/>
        <end position="282"/>
    </location>
</feature>
<dbReference type="OrthoDB" id="5382953at2759"/>
<evidence type="ECO:0000256" key="2">
    <source>
        <dbReference type="ARBA" id="ARBA00023242"/>
    </source>
</evidence>
<dbReference type="GO" id="GO:0005634">
    <property type="term" value="C:nucleus"/>
    <property type="evidence" value="ECO:0007669"/>
    <property type="project" value="UniProtKB-SubCell"/>
</dbReference>
<reference evidence="5" key="1">
    <citation type="submission" date="2021-03" db="EMBL/GenBank/DDBJ databases">
        <authorList>
            <person name="Tagirdzhanova G."/>
        </authorList>
    </citation>
    <scope>NUCLEOTIDE SEQUENCE</scope>
</reference>
<gene>
    <name evidence="5" type="ORF">HETSPECPRED_000785</name>
</gene>
<dbReference type="InterPro" id="IPR022702">
    <property type="entry name" value="Cytosine_MeTrfase1_RFD"/>
</dbReference>
<feature type="region of interest" description="Disordered" evidence="3">
    <location>
        <begin position="227"/>
        <end position="336"/>
    </location>
</feature>
<evidence type="ECO:0000313" key="5">
    <source>
        <dbReference type="EMBL" id="CAF9938145.1"/>
    </source>
</evidence>
<name>A0A8H3G943_9LECA</name>
<evidence type="ECO:0000256" key="3">
    <source>
        <dbReference type="SAM" id="MobiDB-lite"/>
    </source>
</evidence>
<organism evidence="5 6">
    <name type="scientific">Heterodermia speciosa</name>
    <dbReference type="NCBI Taxonomy" id="116794"/>
    <lineage>
        <taxon>Eukaryota</taxon>
        <taxon>Fungi</taxon>
        <taxon>Dikarya</taxon>
        <taxon>Ascomycota</taxon>
        <taxon>Pezizomycotina</taxon>
        <taxon>Lecanoromycetes</taxon>
        <taxon>OSLEUM clade</taxon>
        <taxon>Lecanoromycetidae</taxon>
        <taxon>Caliciales</taxon>
        <taxon>Physciaceae</taxon>
        <taxon>Heterodermia</taxon>
    </lineage>
</organism>
<proteinExistence type="predicted"/>
<protein>
    <recommendedName>
        <fullName evidence="4">RFTS domain-containing protein</fullName>
    </recommendedName>
</protein>
<keyword evidence="2" id="KW-0539">Nucleus</keyword>
<evidence type="ECO:0000259" key="4">
    <source>
        <dbReference type="Pfam" id="PF12047"/>
    </source>
</evidence>
<evidence type="ECO:0000313" key="6">
    <source>
        <dbReference type="Proteomes" id="UP000664521"/>
    </source>
</evidence>
<dbReference type="EMBL" id="CAJPDS010000109">
    <property type="protein sequence ID" value="CAF9938145.1"/>
    <property type="molecule type" value="Genomic_DNA"/>
</dbReference>
<evidence type="ECO:0000256" key="1">
    <source>
        <dbReference type="ARBA" id="ARBA00004123"/>
    </source>
</evidence>